<gene>
    <name evidence="2" type="ORF">VM95_33310</name>
</gene>
<evidence type="ECO:0008006" key="4">
    <source>
        <dbReference type="Google" id="ProtNLM"/>
    </source>
</evidence>
<keyword evidence="1" id="KW-0521">NADP</keyword>
<sequence>MYVTRKGGTIVTCASTSGYMHQYDNRYLWMSLKRIVGSHFANYREAFEANRLIAKGKIHPTVSKVYSLEETGQAALDVHHNKHQGKVGVLCLAPEEGLGVRDAEFRAQHIDAINRFRNV</sequence>
<dbReference type="EMBL" id="JZKH01000110">
    <property type="protein sequence ID" value="KJS58451.1"/>
    <property type="molecule type" value="Genomic_DNA"/>
</dbReference>
<dbReference type="PANTHER" id="PTHR44154">
    <property type="entry name" value="QUINONE OXIDOREDUCTASE"/>
    <property type="match status" value="1"/>
</dbReference>
<dbReference type="InterPro" id="IPR051603">
    <property type="entry name" value="Zinc-ADH_QOR/CCCR"/>
</dbReference>
<dbReference type="PANTHER" id="PTHR44154:SF1">
    <property type="entry name" value="QUINONE OXIDOREDUCTASE"/>
    <property type="match status" value="1"/>
</dbReference>
<dbReference type="InterPro" id="IPR036291">
    <property type="entry name" value="NAD(P)-bd_dom_sf"/>
</dbReference>
<proteinExistence type="predicted"/>
<protein>
    <recommendedName>
        <fullName evidence="4">Crotonyl-CoA reductase</fullName>
    </recommendedName>
</protein>
<evidence type="ECO:0000313" key="3">
    <source>
        <dbReference type="Proteomes" id="UP000033699"/>
    </source>
</evidence>
<organism evidence="2 3">
    <name type="scientific">Streptomyces rubellomurinus (strain ATCC 31215)</name>
    <dbReference type="NCBI Taxonomy" id="359131"/>
    <lineage>
        <taxon>Bacteria</taxon>
        <taxon>Bacillati</taxon>
        <taxon>Actinomycetota</taxon>
        <taxon>Actinomycetes</taxon>
        <taxon>Kitasatosporales</taxon>
        <taxon>Streptomycetaceae</taxon>
        <taxon>Streptomyces</taxon>
    </lineage>
</organism>
<accession>A0A0F2T7T4</accession>
<dbReference type="PATRIC" id="fig|359131.3.peg.819"/>
<dbReference type="Proteomes" id="UP000033699">
    <property type="component" value="Unassembled WGS sequence"/>
</dbReference>
<keyword evidence="3" id="KW-1185">Reference proteome</keyword>
<dbReference type="SUPFAM" id="SSF51735">
    <property type="entry name" value="NAD(P)-binding Rossmann-fold domains"/>
    <property type="match status" value="1"/>
</dbReference>
<dbReference type="Pfam" id="PF13602">
    <property type="entry name" value="ADH_zinc_N_2"/>
    <property type="match status" value="1"/>
</dbReference>
<name>A0A0F2T7T4_STRR3</name>
<reference evidence="2 3" key="1">
    <citation type="submission" date="2015-02" db="EMBL/GenBank/DDBJ databases">
        <authorList>
            <person name="Ju K.-S."/>
            <person name="Doroghazi J.R."/>
            <person name="Metcalf W."/>
        </authorList>
    </citation>
    <scope>NUCLEOTIDE SEQUENCE [LARGE SCALE GENOMIC DNA]</scope>
    <source>
        <strain evidence="2 3">ATCC 31215</strain>
    </source>
</reference>
<comment type="caution">
    <text evidence="2">The sequence shown here is derived from an EMBL/GenBank/DDBJ whole genome shotgun (WGS) entry which is preliminary data.</text>
</comment>
<dbReference type="Gene3D" id="3.90.180.10">
    <property type="entry name" value="Medium-chain alcohol dehydrogenases, catalytic domain"/>
    <property type="match status" value="1"/>
</dbReference>
<dbReference type="AlphaFoldDB" id="A0A0F2T7T4"/>
<evidence type="ECO:0000256" key="1">
    <source>
        <dbReference type="ARBA" id="ARBA00022857"/>
    </source>
</evidence>
<evidence type="ECO:0000313" key="2">
    <source>
        <dbReference type="EMBL" id="KJS58451.1"/>
    </source>
</evidence>